<dbReference type="OMA" id="MGHKENI"/>
<dbReference type="PANTHER" id="PTHR33480">
    <property type="entry name" value="SET DOMAIN-CONTAINING PROTEIN-RELATED"/>
    <property type="match status" value="1"/>
</dbReference>
<feature type="region of interest" description="Disordered" evidence="1">
    <location>
        <begin position="379"/>
        <end position="400"/>
    </location>
</feature>
<gene>
    <name evidence="2" type="ORF">SINV_11808</name>
</gene>
<feature type="non-terminal residue" evidence="2">
    <location>
        <position position="1"/>
    </location>
</feature>
<dbReference type="EMBL" id="GL768195">
    <property type="protein sequence ID" value="EFZ11814.1"/>
    <property type="molecule type" value="Genomic_DNA"/>
</dbReference>
<feature type="region of interest" description="Disordered" evidence="1">
    <location>
        <begin position="9"/>
        <end position="40"/>
    </location>
</feature>
<protein>
    <submittedName>
        <fullName evidence="2">Uncharacterized protein</fullName>
    </submittedName>
</protein>
<feature type="non-terminal residue" evidence="2">
    <location>
        <position position="605"/>
    </location>
</feature>
<evidence type="ECO:0000256" key="1">
    <source>
        <dbReference type="SAM" id="MobiDB-lite"/>
    </source>
</evidence>
<evidence type="ECO:0000313" key="2">
    <source>
        <dbReference type="EMBL" id="EFZ11814.1"/>
    </source>
</evidence>
<dbReference type="PANTHER" id="PTHR33480:SF1">
    <property type="entry name" value="TYR RECOMBINASE DOMAIN-CONTAINING PROTEIN"/>
    <property type="match status" value="1"/>
</dbReference>
<organism>
    <name type="scientific">Solenopsis invicta</name>
    <name type="common">Red imported fire ant</name>
    <name type="synonym">Solenopsis wagneri</name>
    <dbReference type="NCBI Taxonomy" id="13686"/>
    <lineage>
        <taxon>Eukaryota</taxon>
        <taxon>Metazoa</taxon>
        <taxon>Ecdysozoa</taxon>
        <taxon>Arthropoda</taxon>
        <taxon>Hexapoda</taxon>
        <taxon>Insecta</taxon>
        <taxon>Pterygota</taxon>
        <taxon>Neoptera</taxon>
        <taxon>Endopterygota</taxon>
        <taxon>Hymenoptera</taxon>
        <taxon>Apocrita</taxon>
        <taxon>Aculeata</taxon>
        <taxon>Formicoidea</taxon>
        <taxon>Formicidae</taxon>
        <taxon>Myrmicinae</taxon>
        <taxon>Solenopsis</taxon>
    </lineage>
</organism>
<dbReference type="AlphaFoldDB" id="E9J5T9"/>
<dbReference type="HOGENOM" id="CLU_006669_4_0_1"/>
<sequence length="605" mass="70486">NITIAEKVENELQKNVENIEDEDNFDKEYEPSKDSASYTDYESYDELTNETSACNISLRKSMNLSTTANATGMSGCDDTHLGVDKSCTGTKKYYCFYCKALKSKIARHLESVHRNEEDVKKFADLPKGCLEQKKIIESIREFEFNTNKMLNDGKLHVVRRPNIKFNQKAYEYGTCIKCHGYDELLIRYGNKLCMKYKPQHQHDMVRNRLRTLGWFLNMLKEINDEITDFASVYQSKYYDDCIKAVYQVARYNSETQRFGSAYTFQLDPVKKALVQDFLSLRKEDFGHSVNKTVMETRAHVRRRKVEVAPSMSDVIKLYNYVNTQRHAAYNSLKEKFSYDVWLTLGQTSIISMQIYETVTMAELEPPVSSQDEQAAEIADNHMKSKKKGGRKSTDDRQKVRKYNNQDIDKMRIVELKDALRRTDSHTLVFSLTHLYIYNRRRAGEIQGVLLEDFSNYEGLNEESDPDLFKTLSNSAKEIAEKLTRPIPVLLNNDLLNCIQLFIQYRDEANVHPKNPYVFGIEGFHKQRYKCIRACDQMRKFASECGADHPDRLRGTLLRKHIATNCHKLKLTEHEVSELANFMGHKENIHKQYYRLPQKEADILNI</sequence>
<accession>E9J5T9</accession>
<reference evidence="2" key="1">
    <citation type="journal article" date="2011" name="Proc. Natl. Acad. Sci. U.S.A.">
        <title>The genome of the fire ant Solenopsis invicta.</title>
        <authorList>
            <person name="Wurm Y."/>
            <person name="Wang J."/>
            <person name="Riba-Grognuz O."/>
            <person name="Corona M."/>
            <person name="Nygaard S."/>
            <person name="Hunt B.G."/>
            <person name="Ingram K.K."/>
            <person name="Falquet L."/>
            <person name="Nipitwattanaphon M."/>
            <person name="Gotzek D."/>
            <person name="Dijkstra M.B."/>
            <person name="Oettler J."/>
            <person name="Comtesse F."/>
            <person name="Shih C.J."/>
            <person name="Wu W.J."/>
            <person name="Yang C.C."/>
            <person name="Thomas J."/>
            <person name="Beaudoing E."/>
            <person name="Pradervand S."/>
            <person name="Flegel V."/>
            <person name="Cook E.D."/>
            <person name="Fabbretti R."/>
            <person name="Stockinger H."/>
            <person name="Long L."/>
            <person name="Farmerie W.G."/>
            <person name="Oakey J."/>
            <person name="Boomsma J.J."/>
            <person name="Pamilo P."/>
            <person name="Yi S.V."/>
            <person name="Heinze J."/>
            <person name="Goodisman M.A."/>
            <person name="Farinelli L."/>
            <person name="Harshman K."/>
            <person name="Hulo N."/>
            <person name="Cerutti L."/>
            <person name="Xenarios I."/>
            <person name="Shoemaker D."/>
            <person name="Keller L."/>
        </authorList>
    </citation>
    <scope>NUCLEOTIDE SEQUENCE [LARGE SCALE GENOMIC DNA]</scope>
</reference>
<proteinExistence type="predicted"/>
<name>E9J5T9_SOLIN</name>